<feature type="transmembrane region" description="Helical" evidence="6">
    <location>
        <begin position="108"/>
        <end position="130"/>
    </location>
</feature>
<reference evidence="7" key="2">
    <citation type="journal article" date="2020" name="Microorganisms">
        <title>Osmotic Adaptation and Compatible Solute Biosynthesis of Phototrophic Bacteria as Revealed from Genome Analyses.</title>
        <authorList>
            <person name="Imhoff J.F."/>
            <person name="Rahn T."/>
            <person name="Kunzel S."/>
            <person name="Keller A."/>
            <person name="Neulinger S.C."/>
        </authorList>
    </citation>
    <scope>NUCLEOTIDE SEQUENCE</scope>
    <source>
        <strain evidence="7">DSM 9154</strain>
    </source>
</reference>
<dbReference type="AlphaFoldDB" id="A0A934QJJ2"/>
<keyword evidence="8" id="KW-1185">Reference proteome</keyword>
<feature type="transmembrane region" description="Helical" evidence="6">
    <location>
        <begin position="40"/>
        <end position="57"/>
    </location>
</feature>
<dbReference type="EMBL" id="NRRE01000026">
    <property type="protein sequence ID" value="MBK1698028.1"/>
    <property type="molecule type" value="Genomic_DNA"/>
</dbReference>
<gene>
    <name evidence="7" type="ORF">CKO21_12335</name>
</gene>
<dbReference type="GO" id="GO:0005886">
    <property type="term" value="C:plasma membrane"/>
    <property type="evidence" value="ECO:0007669"/>
    <property type="project" value="UniProtKB-SubCell"/>
</dbReference>
<proteinExistence type="predicted"/>
<dbReference type="InterPro" id="IPR043428">
    <property type="entry name" value="LivM-like"/>
</dbReference>
<dbReference type="CDD" id="cd06581">
    <property type="entry name" value="TM_PBP1_LivM_like"/>
    <property type="match status" value="1"/>
</dbReference>
<dbReference type="Proteomes" id="UP000778970">
    <property type="component" value="Unassembled WGS sequence"/>
</dbReference>
<feature type="transmembrane region" description="Helical" evidence="6">
    <location>
        <begin position="287"/>
        <end position="307"/>
    </location>
</feature>
<keyword evidence="5 6" id="KW-0472">Membrane</keyword>
<feature type="transmembrane region" description="Helical" evidence="6">
    <location>
        <begin position="263"/>
        <end position="280"/>
    </location>
</feature>
<accession>A0A934QJJ2</accession>
<sequence>MTAPSRGFARGTTVRLTGGYGALLAISIAAPLVFPAFTTQFAFLWVLVVIALCWNVMGGEMGYNSFGNIVFFGVGMYATSVVQVGLYADVAAYTAAKGGLELQLTASQYFIGLAAGMVAGALLSVVLAGVLGLGMLGLRGHYFAIGTLGLGIAAAELAAGWDWIGAGSGMVPPQFPGSFDRTQVFYYIAFVLTVATFFTLKRLRRGRFGLALNAIRDDEDKAEAMGLHTTRYKTVAWCVSAFFTAFAGGIVGNIVGFIDPRTVAFAGVTYGVWMVLMTVLGGKGTLWGPVVGAAVFHVTQELFWTYLLGWQRVALGLLIVLIVVFFPKGIVGYLRDKWPEKFGYTVDESAAVSTDPAQQGGSR</sequence>
<feature type="transmembrane region" description="Helical" evidence="6">
    <location>
        <begin position="313"/>
        <end position="334"/>
    </location>
</feature>
<feature type="transmembrane region" description="Helical" evidence="6">
    <location>
        <begin position="12"/>
        <end position="34"/>
    </location>
</feature>
<comment type="caution">
    <text evidence="7">The sequence shown here is derived from an EMBL/GenBank/DDBJ whole genome shotgun (WGS) entry which is preliminary data.</text>
</comment>
<keyword evidence="3 6" id="KW-0812">Transmembrane</keyword>
<dbReference type="GO" id="GO:0015658">
    <property type="term" value="F:branched-chain amino acid transmembrane transporter activity"/>
    <property type="evidence" value="ECO:0007669"/>
    <property type="project" value="InterPro"/>
</dbReference>
<evidence type="ECO:0000256" key="4">
    <source>
        <dbReference type="ARBA" id="ARBA00022989"/>
    </source>
</evidence>
<keyword evidence="2" id="KW-1003">Cell membrane</keyword>
<feature type="transmembrane region" description="Helical" evidence="6">
    <location>
        <begin position="142"/>
        <end position="164"/>
    </location>
</feature>
<feature type="transmembrane region" description="Helical" evidence="6">
    <location>
        <begin position="69"/>
        <end position="88"/>
    </location>
</feature>
<name>A0A934QJJ2_9PROT</name>
<evidence type="ECO:0000256" key="1">
    <source>
        <dbReference type="ARBA" id="ARBA00004651"/>
    </source>
</evidence>
<evidence type="ECO:0000256" key="6">
    <source>
        <dbReference type="SAM" id="Phobius"/>
    </source>
</evidence>
<protein>
    <submittedName>
        <fullName evidence="7">Branched-chain amino acid ABC transporter permease</fullName>
    </submittedName>
</protein>
<keyword evidence="4 6" id="KW-1133">Transmembrane helix</keyword>
<evidence type="ECO:0000256" key="5">
    <source>
        <dbReference type="ARBA" id="ARBA00023136"/>
    </source>
</evidence>
<dbReference type="Pfam" id="PF02653">
    <property type="entry name" value="BPD_transp_2"/>
    <property type="match status" value="1"/>
</dbReference>
<dbReference type="InterPro" id="IPR001851">
    <property type="entry name" value="ABC_transp_permease"/>
</dbReference>
<evidence type="ECO:0000256" key="2">
    <source>
        <dbReference type="ARBA" id="ARBA00022475"/>
    </source>
</evidence>
<comment type="subcellular location">
    <subcellularLocation>
        <location evidence="1">Cell membrane</location>
        <topology evidence="1">Multi-pass membrane protein</topology>
    </subcellularLocation>
</comment>
<dbReference type="RefSeq" id="WP_081728678.1">
    <property type="nucleotide sequence ID" value="NZ_NRRE01000026.1"/>
</dbReference>
<dbReference type="PANTHER" id="PTHR30482:SF10">
    <property type="entry name" value="HIGH-AFFINITY BRANCHED-CHAIN AMINO ACID TRANSPORT PROTEIN BRAE"/>
    <property type="match status" value="1"/>
</dbReference>
<organism evidence="7 8">
    <name type="scientific">Rhodovibrio salinarum</name>
    <dbReference type="NCBI Taxonomy" id="1087"/>
    <lineage>
        <taxon>Bacteria</taxon>
        <taxon>Pseudomonadati</taxon>
        <taxon>Pseudomonadota</taxon>
        <taxon>Alphaproteobacteria</taxon>
        <taxon>Rhodospirillales</taxon>
        <taxon>Rhodovibrionaceae</taxon>
        <taxon>Rhodovibrio</taxon>
    </lineage>
</organism>
<feature type="transmembrane region" description="Helical" evidence="6">
    <location>
        <begin position="235"/>
        <end position="257"/>
    </location>
</feature>
<evidence type="ECO:0000313" key="8">
    <source>
        <dbReference type="Proteomes" id="UP000778970"/>
    </source>
</evidence>
<feature type="transmembrane region" description="Helical" evidence="6">
    <location>
        <begin position="184"/>
        <end position="200"/>
    </location>
</feature>
<dbReference type="PANTHER" id="PTHR30482">
    <property type="entry name" value="HIGH-AFFINITY BRANCHED-CHAIN AMINO ACID TRANSPORT SYSTEM PERMEASE"/>
    <property type="match status" value="1"/>
</dbReference>
<evidence type="ECO:0000256" key="3">
    <source>
        <dbReference type="ARBA" id="ARBA00022692"/>
    </source>
</evidence>
<evidence type="ECO:0000313" key="7">
    <source>
        <dbReference type="EMBL" id="MBK1698028.1"/>
    </source>
</evidence>
<reference evidence="7" key="1">
    <citation type="submission" date="2017-08" db="EMBL/GenBank/DDBJ databases">
        <authorList>
            <person name="Imhoff J.F."/>
            <person name="Rahn T."/>
            <person name="Kuenzel S."/>
            <person name="Neulinger S.C."/>
        </authorList>
    </citation>
    <scope>NUCLEOTIDE SEQUENCE</scope>
    <source>
        <strain evidence="7">DSM 9154</strain>
    </source>
</reference>